<proteinExistence type="predicted"/>
<keyword evidence="2" id="KW-0378">Hydrolase</keyword>
<dbReference type="GO" id="GO:0016787">
    <property type="term" value="F:hydrolase activity"/>
    <property type="evidence" value="ECO:0007669"/>
    <property type="project" value="UniProtKB-KW"/>
</dbReference>
<dbReference type="Pfam" id="PF12146">
    <property type="entry name" value="Hydrolase_4"/>
    <property type="match status" value="1"/>
</dbReference>
<comment type="caution">
    <text evidence="2">The sequence shown here is derived from an EMBL/GenBank/DDBJ whole genome shotgun (WGS) entry which is preliminary data.</text>
</comment>
<dbReference type="PANTHER" id="PTHR11614">
    <property type="entry name" value="PHOSPHOLIPASE-RELATED"/>
    <property type="match status" value="1"/>
</dbReference>
<name>A0ABT3TL82_9GAMM</name>
<dbReference type="RefSeq" id="WP_279247093.1">
    <property type="nucleotide sequence ID" value="NZ_SHNN01000005.1"/>
</dbReference>
<accession>A0ABT3TL82</accession>
<dbReference type="InterPro" id="IPR051044">
    <property type="entry name" value="MAG_DAG_Lipase"/>
</dbReference>
<evidence type="ECO:0000259" key="1">
    <source>
        <dbReference type="Pfam" id="PF12146"/>
    </source>
</evidence>
<evidence type="ECO:0000313" key="3">
    <source>
        <dbReference type="Proteomes" id="UP001143362"/>
    </source>
</evidence>
<evidence type="ECO:0000313" key="2">
    <source>
        <dbReference type="EMBL" id="MCX2983063.1"/>
    </source>
</evidence>
<organism evidence="2 3">
    <name type="scientific">Candidatus Litorirhabdus singularis</name>
    <dbReference type="NCBI Taxonomy" id="2518993"/>
    <lineage>
        <taxon>Bacteria</taxon>
        <taxon>Pseudomonadati</taxon>
        <taxon>Pseudomonadota</taxon>
        <taxon>Gammaproteobacteria</taxon>
        <taxon>Cellvibrionales</taxon>
        <taxon>Halieaceae</taxon>
        <taxon>Candidatus Litorirhabdus</taxon>
    </lineage>
</organism>
<dbReference type="InterPro" id="IPR000073">
    <property type="entry name" value="AB_hydrolase_1"/>
</dbReference>
<dbReference type="PRINTS" id="PR00111">
    <property type="entry name" value="ABHYDROLASE"/>
</dbReference>
<reference evidence="2" key="1">
    <citation type="submission" date="2019-02" db="EMBL/GenBank/DDBJ databases">
        <authorList>
            <person name="Li S.-H."/>
        </authorList>
    </citation>
    <scope>NUCLEOTIDE SEQUENCE</scope>
    <source>
        <strain evidence="2">IMCC14734</strain>
    </source>
</reference>
<sequence length="277" mass="30271">MTAETGYFPVPEWGSIFYSHWSPEGDARALVLIVHGLAEHCLRYERLAEYLNGQGYAVCALDLPGHGQSDGTRCFVNSFDDNLNAVLGLRDKIAAQYPHRPVILLGHSMGGLVSTRLVQRSQEGFAALVLSAPALATPQEPSALLKYVVRLLSKLMPKLGVLQLDSKGVSRDTAVVEDYVADPLNHNGKVPARTVAEMFAAMAASIAAASEVKLPLLLMHGEADSMTSVSGSQSLYDAAAAPDKSLRVYPELYHEIFNEPEWEQVYSDLLAWLNQRF</sequence>
<gene>
    <name evidence="2" type="ORF">EYC98_19550</name>
</gene>
<dbReference type="InterPro" id="IPR029058">
    <property type="entry name" value="AB_hydrolase_fold"/>
</dbReference>
<dbReference type="InterPro" id="IPR012354">
    <property type="entry name" value="Esterase_lipase"/>
</dbReference>
<protein>
    <submittedName>
        <fullName evidence="2">Alpha/beta hydrolase</fullName>
    </submittedName>
</protein>
<keyword evidence="3" id="KW-1185">Reference proteome</keyword>
<feature type="domain" description="Serine aminopeptidase S33" evidence="1">
    <location>
        <begin position="26"/>
        <end position="261"/>
    </location>
</feature>
<dbReference type="PIRSF" id="PIRSF017388">
    <property type="entry name" value="Esterase_lipase"/>
    <property type="match status" value="1"/>
</dbReference>
<dbReference type="Proteomes" id="UP001143362">
    <property type="component" value="Unassembled WGS sequence"/>
</dbReference>
<dbReference type="InterPro" id="IPR022742">
    <property type="entry name" value="Hydrolase_4"/>
</dbReference>
<dbReference type="SUPFAM" id="SSF53474">
    <property type="entry name" value="alpha/beta-Hydrolases"/>
    <property type="match status" value="1"/>
</dbReference>
<dbReference type="EMBL" id="SHNN01000005">
    <property type="protein sequence ID" value="MCX2983063.1"/>
    <property type="molecule type" value="Genomic_DNA"/>
</dbReference>
<dbReference type="Gene3D" id="3.40.50.1820">
    <property type="entry name" value="alpha/beta hydrolase"/>
    <property type="match status" value="1"/>
</dbReference>